<organism evidence="4 5">
    <name type="scientific">Phytophthora citrophthora</name>
    <dbReference type="NCBI Taxonomy" id="4793"/>
    <lineage>
        <taxon>Eukaryota</taxon>
        <taxon>Sar</taxon>
        <taxon>Stramenopiles</taxon>
        <taxon>Oomycota</taxon>
        <taxon>Peronosporomycetes</taxon>
        <taxon>Peronosporales</taxon>
        <taxon>Peronosporaceae</taxon>
        <taxon>Phytophthora</taxon>
    </lineage>
</organism>
<dbReference type="Proteomes" id="UP001259832">
    <property type="component" value="Unassembled WGS sequence"/>
</dbReference>
<evidence type="ECO:0000256" key="1">
    <source>
        <dbReference type="ARBA" id="ARBA00007381"/>
    </source>
</evidence>
<comment type="similarity">
    <text evidence="1">Belongs to the heat shock protein 70 family.</text>
</comment>
<dbReference type="GO" id="GO:0005524">
    <property type="term" value="F:ATP binding"/>
    <property type="evidence" value="ECO:0007669"/>
    <property type="project" value="UniProtKB-KW"/>
</dbReference>
<dbReference type="AlphaFoldDB" id="A0AAD9GVX1"/>
<dbReference type="InterPro" id="IPR043129">
    <property type="entry name" value="ATPase_NBD"/>
</dbReference>
<protein>
    <submittedName>
        <fullName evidence="4">Heat shock protein</fullName>
    </submittedName>
</protein>
<dbReference type="EMBL" id="JASMQC010000004">
    <property type="protein sequence ID" value="KAK1945752.1"/>
    <property type="molecule type" value="Genomic_DNA"/>
</dbReference>
<dbReference type="InterPro" id="IPR013126">
    <property type="entry name" value="Hsp_70_fam"/>
</dbReference>
<keyword evidence="3" id="KW-0067">ATP-binding</keyword>
<sequence>MKATAGAMHLGCEDFDNRLVDHFTQDLKRKHCKDIAENQLALRCLRTACKCAKRTLSSSTQVYAEINSLFDGIDFAATSSARR</sequence>
<name>A0AAD9GVX1_9STRA</name>
<dbReference type="Gene3D" id="3.90.640.10">
    <property type="entry name" value="Actin, Chain A, domain 4"/>
    <property type="match status" value="1"/>
</dbReference>
<dbReference type="SUPFAM" id="SSF53067">
    <property type="entry name" value="Actin-like ATPase domain"/>
    <property type="match status" value="1"/>
</dbReference>
<reference evidence="4" key="1">
    <citation type="submission" date="2023-08" db="EMBL/GenBank/DDBJ databases">
        <title>Reference Genome Resource for the Citrus Pathogen Phytophthora citrophthora.</title>
        <authorList>
            <person name="Moller H."/>
            <person name="Coetzee B."/>
            <person name="Rose L.J."/>
            <person name="Van Niekerk J.M."/>
        </authorList>
    </citation>
    <scope>NUCLEOTIDE SEQUENCE</scope>
    <source>
        <strain evidence="4">STE-U-9442</strain>
    </source>
</reference>
<dbReference type="GO" id="GO:0140662">
    <property type="term" value="F:ATP-dependent protein folding chaperone"/>
    <property type="evidence" value="ECO:0007669"/>
    <property type="project" value="InterPro"/>
</dbReference>
<dbReference type="PANTHER" id="PTHR19375">
    <property type="entry name" value="HEAT SHOCK PROTEIN 70KDA"/>
    <property type="match status" value="1"/>
</dbReference>
<gene>
    <name evidence="4" type="ORF">P3T76_002800</name>
</gene>
<evidence type="ECO:0000313" key="5">
    <source>
        <dbReference type="Proteomes" id="UP001259832"/>
    </source>
</evidence>
<dbReference type="Pfam" id="PF00012">
    <property type="entry name" value="HSP70"/>
    <property type="match status" value="1"/>
</dbReference>
<evidence type="ECO:0000256" key="2">
    <source>
        <dbReference type="ARBA" id="ARBA00022741"/>
    </source>
</evidence>
<keyword evidence="5" id="KW-1185">Reference proteome</keyword>
<comment type="caution">
    <text evidence="4">The sequence shown here is derived from an EMBL/GenBank/DDBJ whole genome shotgun (WGS) entry which is preliminary data.</text>
</comment>
<keyword evidence="2" id="KW-0547">Nucleotide-binding</keyword>
<keyword evidence="4" id="KW-0346">Stress response</keyword>
<accession>A0AAD9GVX1</accession>
<dbReference type="FunFam" id="3.90.640.10:FF:000134">
    <property type="entry name" value="Heat shock cognate 71 kDa protein"/>
    <property type="match status" value="1"/>
</dbReference>
<proteinExistence type="inferred from homology"/>
<evidence type="ECO:0000313" key="4">
    <source>
        <dbReference type="EMBL" id="KAK1945752.1"/>
    </source>
</evidence>
<evidence type="ECO:0000256" key="3">
    <source>
        <dbReference type="ARBA" id="ARBA00022840"/>
    </source>
</evidence>